<evidence type="ECO:0000256" key="2">
    <source>
        <dbReference type="ARBA" id="ARBA00024446"/>
    </source>
</evidence>
<dbReference type="SMART" id="SM00877">
    <property type="entry name" value="BMC"/>
    <property type="match status" value="1"/>
</dbReference>
<feature type="domain" description="Bacterial microcompartment" evidence="3">
    <location>
        <begin position="33"/>
        <end position="99"/>
    </location>
</feature>
<dbReference type="SUPFAM" id="SSF143414">
    <property type="entry name" value="CcmK-like"/>
    <property type="match status" value="1"/>
</dbReference>
<evidence type="ECO:0000313" key="4">
    <source>
        <dbReference type="EMBL" id="VWL99681.1"/>
    </source>
</evidence>
<reference evidence="4 5" key="1">
    <citation type="submission" date="2019-10" db="EMBL/GenBank/DDBJ databases">
        <authorList>
            <person name="Wolf R A."/>
        </authorList>
    </citation>
    <scope>NUCLEOTIDE SEQUENCE [LARGE SCALE GENOMIC DNA]</scope>
    <source>
        <strain evidence="4">Collinsella_aerofaciens_AK_138A</strain>
    </source>
</reference>
<gene>
    <name evidence="4" type="ORF">LMKDKBCB_02134</name>
</gene>
<proteinExistence type="predicted"/>
<comment type="subcellular location">
    <subcellularLocation>
        <location evidence="1">Bacterial microcompartment</location>
    </subcellularLocation>
</comment>
<dbReference type="OrthoDB" id="3182611at2"/>
<dbReference type="Pfam" id="PF00936">
    <property type="entry name" value="BMC"/>
    <property type="match status" value="1"/>
</dbReference>
<sequence>MLDIKVIKAPAPGTMAILRQRSGNRWNEEFLPAAVGLVQGKLIDMVVASDIAEKTAGVEVTDIRGSCPQNMILLAIAGDTAEVMECLERIKEGGDGANAHL</sequence>
<accession>A0A5K1IFN4</accession>
<evidence type="ECO:0000256" key="1">
    <source>
        <dbReference type="ARBA" id="ARBA00024322"/>
    </source>
</evidence>
<dbReference type="Gene3D" id="3.30.70.1710">
    <property type="match status" value="1"/>
</dbReference>
<dbReference type="GeneID" id="98651996"/>
<evidence type="ECO:0000259" key="3">
    <source>
        <dbReference type="SMART" id="SM00877"/>
    </source>
</evidence>
<dbReference type="EMBL" id="CABWIH010000044">
    <property type="protein sequence ID" value="VWL99681.1"/>
    <property type="molecule type" value="Genomic_DNA"/>
</dbReference>
<dbReference type="Proteomes" id="UP000330807">
    <property type="component" value="Unassembled WGS sequence"/>
</dbReference>
<keyword evidence="2" id="KW-1283">Bacterial microcompartment</keyword>
<name>A0A5K1IFN4_9ACTN</name>
<dbReference type="GO" id="GO:0031469">
    <property type="term" value="C:bacterial microcompartment"/>
    <property type="evidence" value="ECO:0007669"/>
    <property type="project" value="UniProtKB-SubCell"/>
</dbReference>
<evidence type="ECO:0000313" key="5">
    <source>
        <dbReference type="Proteomes" id="UP000330807"/>
    </source>
</evidence>
<organism evidence="4 5">
    <name type="scientific">Collinsella aerofaciens</name>
    <dbReference type="NCBI Taxonomy" id="74426"/>
    <lineage>
        <taxon>Bacteria</taxon>
        <taxon>Bacillati</taxon>
        <taxon>Actinomycetota</taxon>
        <taxon>Coriobacteriia</taxon>
        <taxon>Coriobacteriales</taxon>
        <taxon>Coriobacteriaceae</taxon>
        <taxon>Collinsella</taxon>
    </lineage>
</organism>
<dbReference type="InterPro" id="IPR000249">
    <property type="entry name" value="BMC_dom"/>
</dbReference>
<dbReference type="AlphaFoldDB" id="A0A5K1IFN4"/>
<dbReference type="RefSeq" id="WP_075844452.1">
    <property type="nucleotide sequence ID" value="NZ_CAAKNY010000041.1"/>
</dbReference>
<dbReference type="InterPro" id="IPR037233">
    <property type="entry name" value="CcmK-like_sf"/>
</dbReference>
<protein>
    <submittedName>
        <fullName evidence="4">BMC domain protein</fullName>
    </submittedName>
</protein>